<dbReference type="SUPFAM" id="SSF81324">
    <property type="entry name" value="Voltage-gated potassium channels"/>
    <property type="match status" value="1"/>
</dbReference>
<feature type="region of interest" description="Disordered" evidence="11">
    <location>
        <begin position="1"/>
        <end position="59"/>
    </location>
</feature>
<feature type="repeat" description="ANK" evidence="10">
    <location>
        <begin position="748"/>
        <end position="780"/>
    </location>
</feature>
<keyword evidence="15" id="KW-1185">Reference proteome</keyword>
<evidence type="ECO:0000256" key="2">
    <source>
        <dbReference type="ARBA" id="ARBA00007929"/>
    </source>
</evidence>
<dbReference type="Pfam" id="PF13857">
    <property type="entry name" value="Ank_5"/>
    <property type="match status" value="1"/>
</dbReference>
<feature type="region of interest" description="Disordered" evidence="11">
    <location>
        <begin position="985"/>
        <end position="1006"/>
    </location>
</feature>
<dbReference type="AlphaFoldDB" id="A0A2V0P495"/>
<keyword evidence="5" id="KW-0630">Potassium</keyword>
<evidence type="ECO:0000313" key="15">
    <source>
        <dbReference type="Proteomes" id="UP000247498"/>
    </source>
</evidence>
<dbReference type="STRING" id="307507.A0A2V0P495"/>
<dbReference type="Gene3D" id="1.10.287.70">
    <property type="match status" value="1"/>
</dbReference>
<feature type="compositionally biased region" description="Gly residues" evidence="11">
    <location>
        <begin position="991"/>
        <end position="1006"/>
    </location>
</feature>
<dbReference type="PROSITE" id="PS50088">
    <property type="entry name" value="ANK_REPEAT"/>
    <property type="match status" value="2"/>
</dbReference>
<keyword evidence="7 12" id="KW-1133">Transmembrane helix</keyword>
<keyword evidence="10" id="KW-0040">ANK repeat</keyword>
<dbReference type="Pfam" id="PF12796">
    <property type="entry name" value="Ank_2"/>
    <property type="match status" value="1"/>
</dbReference>
<feature type="transmembrane region" description="Helical" evidence="12">
    <location>
        <begin position="70"/>
        <end position="88"/>
    </location>
</feature>
<evidence type="ECO:0000256" key="8">
    <source>
        <dbReference type="ARBA" id="ARBA00023065"/>
    </source>
</evidence>
<evidence type="ECO:0000256" key="10">
    <source>
        <dbReference type="PROSITE-ProRule" id="PRU00023"/>
    </source>
</evidence>
<dbReference type="InParanoid" id="A0A2V0P495"/>
<dbReference type="InterPro" id="IPR018488">
    <property type="entry name" value="cNMP-bd_CS"/>
</dbReference>
<keyword evidence="6" id="KW-0407">Ion channel</keyword>
<keyword evidence="3" id="KW-0813">Transport</keyword>
<dbReference type="SUPFAM" id="SSF48403">
    <property type="entry name" value="Ankyrin repeat"/>
    <property type="match status" value="1"/>
</dbReference>
<keyword evidence="4 12" id="KW-0812">Transmembrane</keyword>
<evidence type="ECO:0000256" key="12">
    <source>
        <dbReference type="SAM" id="Phobius"/>
    </source>
</evidence>
<feature type="domain" description="Cyclic nucleotide-binding" evidence="13">
    <location>
        <begin position="446"/>
        <end position="527"/>
    </location>
</feature>
<dbReference type="InterPro" id="IPR002110">
    <property type="entry name" value="Ankyrin_rpt"/>
</dbReference>
<reference evidence="14 15" key="1">
    <citation type="journal article" date="2018" name="Sci. Rep.">
        <title>Raphidocelis subcapitata (=Pseudokirchneriella subcapitata) provides an insight into genome evolution and environmental adaptations in the Sphaeropleales.</title>
        <authorList>
            <person name="Suzuki S."/>
            <person name="Yamaguchi H."/>
            <person name="Nakajima N."/>
            <person name="Kawachi M."/>
        </authorList>
    </citation>
    <scope>NUCLEOTIDE SEQUENCE [LARGE SCALE GENOMIC DNA]</scope>
    <source>
        <strain evidence="14 15">NIES-35</strain>
    </source>
</reference>
<dbReference type="Pfam" id="PF00520">
    <property type="entry name" value="Ion_trans"/>
    <property type="match status" value="1"/>
</dbReference>
<evidence type="ECO:0000256" key="11">
    <source>
        <dbReference type="SAM" id="MobiDB-lite"/>
    </source>
</evidence>
<feature type="domain" description="Cyclic nucleotide-binding" evidence="13">
    <location>
        <begin position="572"/>
        <end position="612"/>
    </location>
</feature>
<feature type="compositionally biased region" description="Low complexity" evidence="11">
    <location>
        <begin position="917"/>
        <end position="926"/>
    </location>
</feature>
<feature type="region of interest" description="Disordered" evidence="11">
    <location>
        <begin position="1039"/>
        <end position="1060"/>
    </location>
</feature>
<proteinExistence type="inferred from homology"/>
<comment type="similarity">
    <text evidence="2">Belongs to the potassium channel family. Plant (TC 1.A.1.4) subfamily.</text>
</comment>
<dbReference type="Gene3D" id="1.25.40.20">
    <property type="entry name" value="Ankyrin repeat-containing domain"/>
    <property type="match status" value="2"/>
</dbReference>
<dbReference type="SMART" id="SM00248">
    <property type="entry name" value="ANK"/>
    <property type="match status" value="5"/>
</dbReference>
<dbReference type="InterPro" id="IPR000595">
    <property type="entry name" value="cNMP-bd_dom"/>
</dbReference>
<dbReference type="EMBL" id="BDRX01000051">
    <property type="protein sequence ID" value="GBF94399.1"/>
    <property type="molecule type" value="Genomic_DNA"/>
</dbReference>
<evidence type="ECO:0000259" key="13">
    <source>
        <dbReference type="PROSITE" id="PS50042"/>
    </source>
</evidence>
<comment type="caution">
    <text evidence="14">The sequence shown here is derived from an EMBL/GenBank/DDBJ whole genome shotgun (WGS) entry which is preliminary data.</text>
</comment>
<keyword evidence="6" id="KW-0851">Voltage-gated channel</keyword>
<feature type="transmembrane region" description="Helical" evidence="12">
    <location>
        <begin position="317"/>
        <end position="338"/>
    </location>
</feature>
<evidence type="ECO:0000256" key="6">
    <source>
        <dbReference type="ARBA" id="ARBA00022882"/>
    </source>
</evidence>
<evidence type="ECO:0000256" key="3">
    <source>
        <dbReference type="ARBA" id="ARBA00022448"/>
    </source>
</evidence>
<dbReference type="GO" id="GO:0034702">
    <property type="term" value="C:monoatomic ion channel complex"/>
    <property type="evidence" value="ECO:0007669"/>
    <property type="project" value="UniProtKB-KW"/>
</dbReference>
<name>A0A2V0P495_9CHLO</name>
<dbReference type="PROSITE" id="PS50297">
    <property type="entry name" value="ANK_REP_REGION"/>
    <property type="match status" value="2"/>
</dbReference>
<protein>
    <recommendedName>
        <fullName evidence="13">Cyclic nucleotide-binding domain-containing protein</fullName>
    </recommendedName>
</protein>
<organism evidence="14 15">
    <name type="scientific">Raphidocelis subcapitata</name>
    <dbReference type="NCBI Taxonomy" id="307507"/>
    <lineage>
        <taxon>Eukaryota</taxon>
        <taxon>Viridiplantae</taxon>
        <taxon>Chlorophyta</taxon>
        <taxon>core chlorophytes</taxon>
        <taxon>Chlorophyceae</taxon>
        <taxon>CS clade</taxon>
        <taxon>Sphaeropleales</taxon>
        <taxon>Selenastraceae</taxon>
        <taxon>Raphidocelis</taxon>
    </lineage>
</organism>
<comment type="subcellular location">
    <subcellularLocation>
        <location evidence="1">Membrane</location>
        <topology evidence="1">Multi-pass membrane protein</topology>
    </subcellularLocation>
</comment>
<evidence type="ECO:0000256" key="7">
    <source>
        <dbReference type="ARBA" id="ARBA00022989"/>
    </source>
</evidence>
<feature type="region of interest" description="Disordered" evidence="11">
    <location>
        <begin position="916"/>
        <end position="948"/>
    </location>
</feature>
<dbReference type="OrthoDB" id="2012993at2759"/>
<keyword evidence="5" id="KW-0631">Potassium channel</keyword>
<dbReference type="CDD" id="cd00038">
    <property type="entry name" value="CAP_ED"/>
    <property type="match status" value="1"/>
</dbReference>
<dbReference type="Proteomes" id="UP000247498">
    <property type="component" value="Unassembled WGS sequence"/>
</dbReference>
<dbReference type="PANTHER" id="PTHR45743">
    <property type="entry name" value="POTASSIUM CHANNEL AKT1"/>
    <property type="match status" value="1"/>
</dbReference>
<dbReference type="Gene3D" id="2.60.120.10">
    <property type="entry name" value="Jelly Rolls"/>
    <property type="match status" value="1"/>
</dbReference>
<dbReference type="PANTHER" id="PTHR45743:SF2">
    <property type="entry name" value="POTASSIUM CHANNEL AKT1"/>
    <property type="match status" value="1"/>
</dbReference>
<dbReference type="InterPro" id="IPR045319">
    <property type="entry name" value="KAT/AKT"/>
</dbReference>
<dbReference type="SUPFAM" id="SSF51206">
    <property type="entry name" value="cAMP-binding domain-like"/>
    <property type="match status" value="1"/>
</dbReference>
<dbReference type="InterPro" id="IPR018490">
    <property type="entry name" value="cNMP-bd_dom_sf"/>
</dbReference>
<dbReference type="GO" id="GO:0005249">
    <property type="term" value="F:voltage-gated potassium channel activity"/>
    <property type="evidence" value="ECO:0007669"/>
    <property type="project" value="InterPro"/>
</dbReference>
<keyword evidence="5" id="KW-0633">Potassium transport</keyword>
<evidence type="ECO:0000256" key="1">
    <source>
        <dbReference type="ARBA" id="ARBA00004141"/>
    </source>
</evidence>
<dbReference type="InterPro" id="IPR014710">
    <property type="entry name" value="RmlC-like_jellyroll"/>
</dbReference>
<dbReference type="PROSITE" id="PS00888">
    <property type="entry name" value="CNMP_BINDING_1"/>
    <property type="match status" value="1"/>
</dbReference>
<keyword evidence="8" id="KW-0406">Ion transport</keyword>
<dbReference type="PROSITE" id="PS50042">
    <property type="entry name" value="CNMP_BINDING_3"/>
    <property type="match status" value="2"/>
</dbReference>
<sequence>MAPAAAGSGWQERLGGGDAARRAPGAAAAGGDEGAAGLRREVPLRRSGRPEPAQQQASGLIDARSPRYRFWRGLLIGAAALSGIIVPWQLGFAEPASYYDPSHDAVELVDAALVVLFCADLAVSRAVASDEDETLVDDGHASVSEAATSGPGAAPEARARGSRFALDVVGAVPFDLMFFAGAVTLGRMDPGEAAAMAAPLKLLAMARLYRVRFLFRYLEYDLNYSLLPVTVARNLVIIGYLTHWVACAFEAYARSTGFDPALLVGINPVLFTSVTGLERYGYTLYWAVTTLAGNEWNGMDVVDSMAQVAANGARASVFLLFNLALGAYILGTLTLLVVKADERAGRYRDLSANLRTYTALNNLPKDLKDTMQEHLRLSFSNSEASDDQARGRLTFLSLFWPGLDLFGGGLLEDWAAPQEVLSVYPSTLRRRILRHLYLPLLRQSYLFSGVPRKFLDALLSSSRLELFKQGVDIVTAGDSANELYLVVAGTVQLRSPLDSDASMGGDQEMAMWGEDDIMPAVSAYRSSLESSSPGDSIDAPISALTPVLGTADSRGEGGLGPGLPYAGPERELGLGESFGEISFFTEIPQMTTVRSLTTVRVLVISRASYASLERSFPIASRIVLENLRHHTEAAVAREFPGFTGTSDFADLLSRSPGSLMYSWASPELVELMSRPGGGGLAAGGSGLSVRQELVISNLVRVNAVISQIVSKQDEDRTTEFLYAAARGDARCLRLMMQQGMNPDSVDYDGRTALMLGCARGHPEVITLLLQAGANPHLHDNLGRTALLEAAFAGHDGLISALTRVGARIGGSAGDMSQVEVAALLCSCVFESNLPLLRRLIEAGADANSADYDGRTALHIAAAEGLSIIVRVLVEEGGARIEMRDRWGHTPADEARRVGDMPVYEFLQARARLESEAAARLSEAAPADGGGGAEPGGPEPTASADSTSASMVAAANAARGGGIANGSSGAGVDVGAAVEKVLEEGRASKSADGGGGAAAGGRGAGNAGSVGRVAPLLEPVHRAYGVGHAWSVAMPPGARLGGSGGGKLSGAKRAGGGGGGA</sequence>
<dbReference type="InterPro" id="IPR036770">
    <property type="entry name" value="Ankyrin_rpt-contain_sf"/>
</dbReference>
<accession>A0A2V0P495</accession>
<feature type="transmembrane region" description="Helical" evidence="12">
    <location>
        <begin position="164"/>
        <end position="185"/>
    </location>
</feature>
<dbReference type="InterPro" id="IPR005821">
    <property type="entry name" value="Ion_trans_dom"/>
</dbReference>
<evidence type="ECO:0000256" key="5">
    <source>
        <dbReference type="ARBA" id="ARBA00022826"/>
    </source>
</evidence>
<keyword evidence="9 12" id="KW-0472">Membrane</keyword>
<gene>
    <name evidence="14" type="ORF">Rsub_07213</name>
</gene>
<feature type="repeat" description="ANK" evidence="10">
    <location>
        <begin position="852"/>
        <end position="876"/>
    </location>
</feature>
<evidence type="ECO:0000256" key="4">
    <source>
        <dbReference type="ARBA" id="ARBA00022692"/>
    </source>
</evidence>
<evidence type="ECO:0000256" key="9">
    <source>
        <dbReference type="ARBA" id="ARBA00023136"/>
    </source>
</evidence>
<evidence type="ECO:0000313" key="14">
    <source>
        <dbReference type="EMBL" id="GBF94399.1"/>
    </source>
</evidence>